<gene>
    <name evidence="1" type="ORF">CLG85_001615</name>
</gene>
<keyword evidence="2" id="KW-1185">Reference proteome</keyword>
<organism evidence="1 2">
    <name type="scientific">Alloyangia mangrovi</name>
    <dbReference type="NCBI Taxonomy" id="1779329"/>
    <lineage>
        <taxon>Bacteria</taxon>
        <taxon>Pseudomonadati</taxon>
        <taxon>Pseudomonadota</taxon>
        <taxon>Alphaproteobacteria</taxon>
        <taxon>Rhodobacterales</taxon>
        <taxon>Roseobacteraceae</taxon>
        <taxon>Alloyangia</taxon>
    </lineage>
</organism>
<dbReference type="InterPro" id="IPR008018">
    <property type="entry name" value="Phage_tail_attach_FII"/>
</dbReference>
<comment type="caution">
    <text evidence="1">The sequence shown here is derived from an EMBL/GenBank/DDBJ whole genome shotgun (WGS) entry which is preliminary data.</text>
</comment>
<name>A0ABT2KFH4_9RHOB</name>
<protein>
    <recommendedName>
        <fullName evidence="3">Head-to-tail stopper</fullName>
    </recommendedName>
</protein>
<reference evidence="2" key="1">
    <citation type="submission" date="2023-07" db="EMBL/GenBank/DDBJ databases">
        <title>Yangia mangrovi SAOS 153D genome.</title>
        <authorList>
            <person name="Verma A."/>
            <person name="Pal Y."/>
            <person name="Sundharam S."/>
            <person name="Bisht B."/>
            <person name="Srinivasan K."/>
        </authorList>
    </citation>
    <scope>NUCLEOTIDE SEQUENCE [LARGE SCALE GENOMIC DNA]</scope>
    <source>
        <strain evidence="2">SAOS 153D</strain>
    </source>
</reference>
<evidence type="ECO:0000313" key="2">
    <source>
        <dbReference type="Proteomes" id="UP000217448"/>
    </source>
</evidence>
<dbReference type="Proteomes" id="UP000217448">
    <property type="component" value="Unassembled WGS sequence"/>
</dbReference>
<dbReference type="Pfam" id="PF05354">
    <property type="entry name" value="Phage_attach"/>
    <property type="match status" value="1"/>
</dbReference>
<evidence type="ECO:0000313" key="1">
    <source>
        <dbReference type="EMBL" id="MCT4369107.1"/>
    </source>
</evidence>
<sequence length="127" mass="12915">MSGADIAAEVAAAIAEAGAETGGGVPLVGTITRVTGADETTYPPTPGGATDYACTVVLDQYSARDREGTQIAAQDVKAMIAPDAETDPRNGDALTVAGKTFSIVNVDAIQPGGVVLYWECQARKGED</sequence>
<evidence type="ECO:0008006" key="3">
    <source>
        <dbReference type="Google" id="ProtNLM"/>
    </source>
</evidence>
<accession>A0ABT2KFH4</accession>
<dbReference type="EMBL" id="NTHN02000002">
    <property type="protein sequence ID" value="MCT4369107.1"/>
    <property type="molecule type" value="Genomic_DNA"/>
</dbReference>
<dbReference type="RefSeq" id="WP_260348323.1">
    <property type="nucleotide sequence ID" value="NZ_NTHN02000002.1"/>
</dbReference>
<proteinExistence type="predicted"/>